<dbReference type="Gene3D" id="3.40.50.1820">
    <property type="entry name" value="alpha/beta hydrolase"/>
    <property type="match status" value="1"/>
</dbReference>
<dbReference type="SUPFAM" id="SSF53474">
    <property type="entry name" value="alpha/beta-Hydrolases"/>
    <property type="match status" value="1"/>
</dbReference>
<proteinExistence type="predicted"/>
<dbReference type="EMBL" id="CP128986">
    <property type="protein sequence ID" value="WOC12606.1"/>
    <property type="molecule type" value="Genomic_DNA"/>
</dbReference>
<protein>
    <recommendedName>
        <fullName evidence="3">Lipase</fullName>
    </recommendedName>
</protein>
<dbReference type="AlphaFoldDB" id="A0AA97CUE4"/>
<dbReference type="GO" id="GO:0016298">
    <property type="term" value="F:lipase activity"/>
    <property type="evidence" value="ECO:0007669"/>
    <property type="project" value="TreeGrafter"/>
</dbReference>
<feature type="signal peptide" evidence="1">
    <location>
        <begin position="1"/>
        <end position="26"/>
    </location>
</feature>
<keyword evidence="1" id="KW-0732">Signal</keyword>
<evidence type="ECO:0008006" key="3">
    <source>
        <dbReference type="Google" id="ProtNLM"/>
    </source>
</evidence>
<reference evidence="2" key="1">
    <citation type="submission" date="2023-06" db="EMBL/GenBank/DDBJ databases">
        <title>Gordonia sp. nov. and Pseudochrobactrum sp. nov., two species isolated from the burying beetle Nicrophorus vespilloides.</title>
        <authorList>
            <person name="Poehlein A."/>
            <person name="Guzman J."/>
            <person name="Daniel R."/>
            <person name="Vilcinskas A."/>
        </authorList>
    </citation>
    <scope>NUCLEOTIDE SEQUENCE</scope>
    <source>
        <strain evidence="2">MP11Mi</strain>
    </source>
</reference>
<gene>
    <name evidence="2" type="ORF">MP11Mi_16960</name>
</gene>
<dbReference type="Pfam" id="PF01674">
    <property type="entry name" value="Lipase_2"/>
    <property type="match status" value="1"/>
</dbReference>
<dbReference type="InterPro" id="IPR029058">
    <property type="entry name" value="AB_hydrolase_fold"/>
</dbReference>
<dbReference type="GO" id="GO:0016042">
    <property type="term" value="P:lipid catabolic process"/>
    <property type="evidence" value="ECO:0007669"/>
    <property type="project" value="InterPro"/>
</dbReference>
<evidence type="ECO:0000256" key="1">
    <source>
        <dbReference type="SAM" id="SignalP"/>
    </source>
</evidence>
<dbReference type="RefSeq" id="WP_420041826.1">
    <property type="nucleotide sequence ID" value="NZ_CP128986.1"/>
</dbReference>
<feature type="chain" id="PRO_5041681491" description="Lipase" evidence="1">
    <location>
        <begin position="27"/>
        <end position="316"/>
    </location>
</feature>
<dbReference type="InterPro" id="IPR002918">
    <property type="entry name" value="Lipase_EstA/Esterase_EstB"/>
</dbReference>
<dbReference type="PANTHER" id="PTHR32015:SF1">
    <property type="entry name" value="LIPASE"/>
    <property type="match status" value="1"/>
</dbReference>
<evidence type="ECO:0000313" key="2">
    <source>
        <dbReference type="EMBL" id="WOC12606.1"/>
    </source>
</evidence>
<name>A0AA97CUE4_9ACTN</name>
<accession>A0AA97CUE4</accession>
<dbReference type="PANTHER" id="PTHR32015">
    <property type="entry name" value="FASTING INDUCED LIPASE"/>
    <property type="match status" value="1"/>
</dbReference>
<sequence length="316" mass="33313">MKLVKRSLIAAGAALLAVIAAGPASAAPNKKLPENYNFLSGIAYELQHPGGSLPGSNDFSCKPTPEHPRPVVLVHGTGGAQATNWGPYPALLTNRGYCVFALTYGAIPGVPWPANQIGGMDKQDVSARQLDRFVDDVLAATGAETVDLVGHSQGTYMPTYYVKFLRGAEKVTKYVSLAPLWRGTADGVPVPNVGNMLDTIDVPVCTGCGGMVAGSAMNKKLWTGGSPYVSGIDYANIMTRGDEFVVPYTSGYVKPRAGESVTNVVVQKGCAKDFSDHLAIVSSRRAAFFVLNALDPGHPVTVPCEYVAPITGQSLR</sequence>
<organism evidence="2">
    <name type="scientific">Gordonia sp. MP11Mi</name>
    <dbReference type="NCBI Taxonomy" id="3022769"/>
    <lineage>
        <taxon>Bacteria</taxon>
        <taxon>Bacillati</taxon>
        <taxon>Actinomycetota</taxon>
        <taxon>Actinomycetes</taxon>
        <taxon>Mycobacteriales</taxon>
        <taxon>Gordoniaceae</taxon>
        <taxon>Gordonia</taxon>
    </lineage>
</organism>